<reference evidence="1" key="2">
    <citation type="submission" date="2020-10" db="EMBL/GenBank/DDBJ databases">
        <title>Enrichment of novel Verrucomicrobia, Bacteroidetes and Krumholzibacteria in an oxygen-limited, methane- and iron-fed bioreactor inoculated with Bothnian Sea sediments.</title>
        <authorList>
            <person name="Martins P.D."/>
            <person name="de Jong A."/>
            <person name="Lenstra W.K."/>
            <person name="van Helmond N.A.G.M."/>
            <person name="Slomp C.P."/>
            <person name="Jetten M.S.M."/>
            <person name="Welte C.U."/>
            <person name="Rasigraf O."/>
        </authorList>
    </citation>
    <scope>NUCLEOTIDE SEQUENCE</scope>
    <source>
        <strain evidence="1">MAG47</strain>
    </source>
</reference>
<dbReference type="RefSeq" id="WP_151687953.1">
    <property type="nucleotide sequence ID" value="NZ_WBWO01000001.1"/>
</dbReference>
<evidence type="ECO:0000313" key="1">
    <source>
        <dbReference type="EMBL" id="MBE0563637.1"/>
    </source>
</evidence>
<dbReference type="Proteomes" id="UP000642265">
    <property type="component" value="Unassembled WGS sequence"/>
</dbReference>
<protein>
    <submittedName>
        <fullName evidence="1">Uncharacterized protein</fullName>
    </submittedName>
</protein>
<organism evidence="1 2">
    <name type="scientific">Brucella anthropi</name>
    <name type="common">Ochrobactrum anthropi</name>
    <dbReference type="NCBI Taxonomy" id="529"/>
    <lineage>
        <taxon>Bacteria</taxon>
        <taxon>Pseudomonadati</taxon>
        <taxon>Pseudomonadota</taxon>
        <taxon>Alphaproteobacteria</taxon>
        <taxon>Hyphomicrobiales</taxon>
        <taxon>Brucellaceae</taxon>
        <taxon>Brucella/Ochrobactrum group</taxon>
        <taxon>Brucella</taxon>
    </lineage>
</organism>
<accession>A0A8I0TAX5</accession>
<sequence length="115" mass="13434">MQKIDNSSEEYLYQHHWLFCGEVFTQGRGETMTYGTKFNVLIRTETQVITKDEIDRAQKLMLQRLLLERPPRKNHRIVDCYMANICYLGLMNKIQFDGSIAANVDDLAPETPQVH</sequence>
<dbReference type="EMBL" id="JACZKO010000063">
    <property type="protein sequence ID" value="MBE0563637.1"/>
    <property type="molecule type" value="Genomic_DNA"/>
</dbReference>
<gene>
    <name evidence="1" type="ORF">IH622_22860</name>
</gene>
<evidence type="ECO:0000313" key="2">
    <source>
        <dbReference type="Proteomes" id="UP000642265"/>
    </source>
</evidence>
<dbReference type="AlphaFoldDB" id="A0A8I0TAX5"/>
<reference evidence="1" key="1">
    <citation type="submission" date="2020-09" db="EMBL/GenBank/DDBJ databases">
        <authorList>
            <person name="Dalcin Martins P."/>
        </authorList>
    </citation>
    <scope>NUCLEOTIDE SEQUENCE</scope>
    <source>
        <strain evidence="1">MAG47</strain>
    </source>
</reference>
<comment type="caution">
    <text evidence="1">The sequence shown here is derived from an EMBL/GenBank/DDBJ whole genome shotgun (WGS) entry which is preliminary data.</text>
</comment>
<proteinExistence type="predicted"/>
<name>A0A8I0TAX5_BRUAN</name>